<comment type="caution">
    <text evidence="8">The sequence shown here is derived from an EMBL/GenBank/DDBJ whole genome shotgun (WGS) entry which is preliminary data.</text>
</comment>
<dbReference type="PANTHER" id="PTHR18968">
    <property type="entry name" value="THIAMINE PYROPHOSPHATE ENZYMES"/>
    <property type="match status" value="1"/>
</dbReference>
<evidence type="ECO:0000256" key="2">
    <source>
        <dbReference type="ARBA" id="ARBA00007812"/>
    </source>
</evidence>
<dbReference type="InterPro" id="IPR012000">
    <property type="entry name" value="Thiamin_PyroP_enz_cen_dom"/>
</dbReference>
<name>A0A1V8RM13_9HYPH</name>
<evidence type="ECO:0000256" key="3">
    <source>
        <dbReference type="ARBA" id="ARBA00023052"/>
    </source>
</evidence>
<reference evidence="8 9" key="1">
    <citation type="journal article" date="2016" name="Int. J. Syst. Evol. Microbiol.">
        <title>Pseudaminobacter manganicus sp. nov., isolated from sludge of a manganese mine.</title>
        <authorList>
            <person name="Li J."/>
            <person name="Huang J."/>
            <person name="Liao S."/>
            <person name="Wang G."/>
        </authorList>
    </citation>
    <scope>NUCLEOTIDE SEQUENCE [LARGE SCALE GENOMIC DNA]</scope>
    <source>
        <strain evidence="8 9">JH-7</strain>
    </source>
</reference>
<evidence type="ECO:0000259" key="7">
    <source>
        <dbReference type="Pfam" id="PF02776"/>
    </source>
</evidence>
<evidence type="ECO:0000259" key="6">
    <source>
        <dbReference type="Pfam" id="PF02775"/>
    </source>
</evidence>
<feature type="domain" description="Thiamine pyrophosphate enzyme central" evidence="5">
    <location>
        <begin position="217"/>
        <end position="342"/>
    </location>
</feature>
<comment type="cofactor">
    <cofactor evidence="1">
        <name>thiamine diphosphate</name>
        <dbReference type="ChEBI" id="CHEBI:58937"/>
    </cofactor>
</comment>
<dbReference type="PANTHER" id="PTHR18968:SF166">
    <property type="entry name" value="2-HYDROXYACYL-COA LYASE 2"/>
    <property type="match status" value="1"/>
</dbReference>
<dbReference type="GO" id="GO:0009097">
    <property type="term" value="P:isoleucine biosynthetic process"/>
    <property type="evidence" value="ECO:0007669"/>
    <property type="project" value="TreeGrafter"/>
</dbReference>
<dbReference type="AlphaFoldDB" id="A0A1V8RM13"/>
<evidence type="ECO:0008006" key="10">
    <source>
        <dbReference type="Google" id="ProtNLM"/>
    </source>
</evidence>
<dbReference type="GO" id="GO:0005948">
    <property type="term" value="C:acetolactate synthase complex"/>
    <property type="evidence" value="ECO:0007669"/>
    <property type="project" value="TreeGrafter"/>
</dbReference>
<keyword evidence="9" id="KW-1185">Reference proteome</keyword>
<dbReference type="CDD" id="cd07035">
    <property type="entry name" value="TPP_PYR_POX_like"/>
    <property type="match status" value="1"/>
</dbReference>
<dbReference type="EMBL" id="MDET01000045">
    <property type="protein sequence ID" value="OQM73999.1"/>
    <property type="molecule type" value="Genomic_DNA"/>
</dbReference>
<evidence type="ECO:0000256" key="4">
    <source>
        <dbReference type="RuleBase" id="RU362132"/>
    </source>
</evidence>
<accession>A0A1V8RM13</accession>
<evidence type="ECO:0000313" key="9">
    <source>
        <dbReference type="Proteomes" id="UP000191905"/>
    </source>
</evidence>
<dbReference type="GO" id="GO:0000287">
    <property type="term" value="F:magnesium ion binding"/>
    <property type="evidence" value="ECO:0007669"/>
    <property type="project" value="InterPro"/>
</dbReference>
<dbReference type="STRING" id="1873176.BFN67_06640"/>
<evidence type="ECO:0000256" key="1">
    <source>
        <dbReference type="ARBA" id="ARBA00001964"/>
    </source>
</evidence>
<dbReference type="GO" id="GO:0030976">
    <property type="term" value="F:thiamine pyrophosphate binding"/>
    <property type="evidence" value="ECO:0007669"/>
    <property type="project" value="InterPro"/>
</dbReference>
<dbReference type="Pfam" id="PF02775">
    <property type="entry name" value="TPP_enzyme_C"/>
    <property type="match status" value="1"/>
</dbReference>
<dbReference type="GO" id="GO:0009099">
    <property type="term" value="P:L-valine biosynthetic process"/>
    <property type="evidence" value="ECO:0007669"/>
    <property type="project" value="TreeGrafter"/>
</dbReference>
<sequence length="563" mass="59487">MLIERLAGAGKIAAEIDMTMQMDGGGSIVAWLKAAGVENVFSVSGGPINSIYRACAKQGLPLIHARHEAAACFMAESASRVTGKAGCAVVTLGPGVTNAVTPSLVATMAGTPMIIIGAHSGTRSFERGAGMSYDVLPVMKGVTKWAARCIDANRLAEYLDIAWRKMWAGRPGPVFLEVPTDILSGAVDAASGLPTLSAPPAPSRPGVSVSDAEAIRAACKAARRPLLLLGDETFWDRSGRIQEVVDKHGLPFSTLRLARGIVDETQERYAGPGYAACNGTLRRALAEADCILLVGHHFEFDLEFGDSLGAGTRVIQVASDTELLHRNHRADLAIAASPSSFFAVLADAPAMQPDEAWVSSILADWAAEWESQRGEGDNTGIHPIAAVDAVTDAAPDTTIFVSSHGNVDFWADARLKFSRPGRYLRAGQSGSLGAEVPYGAGASFADPQAPVIVFVGDGGVGFHVSELDTAERYGRAFIIVVLDDQKWGAISLPQHQSFGETYQMDLPRRDWTKVAEGLGGNGYFCRDPQSIGEAIKAAIAAGKPAIVQVPVRSVISPYMAYIS</sequence>
<protein>
    <recommendedName>
        <fullName evidence="10">Thiamine pyrophosphate-binding protein</fullName>
    </recommendedName>
</protein>
<dbReference type="Gene3D" id="3.40.50.970">
    <property type="match status" value="2"/>
</dbReference>
<dbReference type="InterPro" id="IPR029061">
    <property type="entry name" value="THDP-binding"/>
</dbReference>
<dbReference type="InterPro" id="IPR045229">
    <property type="entry name" value="TPP_enz"/>
</dbReference>
<dbReference type="Gene3D" id="3.40.50.1220">
    <property type="entry name" value="TPP-binding domain"/>
    <property type="match status" value="1"/>
</dbReference>
<evidence type="ECO:0000259" key="5">
    <source>
        <dbReference type="Pfam" id="PF00205"/>
    </source>
</evidence>
<comment type="similarity">
    <text evidence="2 4">Belongs to the TPP enzyme family.</text>
</comment>
<dbReference type="InterPro" id="IPR012001">
    <property type="entry name" value="Thiamin_PyroP_enz_TPP-bd_dom"/>
</dbReference>
<gene>
    <name evidence="8" type="ORF">BFN67_06640</name>
</gene>
<feature type="domain" description="Thiamine pyrophosphate enzyme TPP-binding" evidence="6">
    <location>
        <begin position="405"/>
        <end position="549"/>
    </location>
</feature>
<organism evidence="8 9">
    <name type="scientific">Manganibacter manganicus</name>
    <dbReference type="NCBI Taxonomy" id="1873176"/>
    <lineage>
        <taxon>Bacteria</taxon>
        <taxon>Pseudomonadati</taxon>
        <taxon>Pseudomonadota</taxon>
        <taxon>Alphaproteobacteria</taxon>
        <taxon>Hyphomicrobiales</taxon>
        <taxon>Phyllobacteriaceae</taxon>
        <taxon>Manganibacter</taxon>
    </lineage>
</organism>
<dbReference type="Pfam" id="PF00205">
    <property type="entry name" value="TPP_enzyme_M"/>
    <property type="match status" value="1"/>
</dbReference>
<dbReference type="Proteomes" id="UP000191905">
    <property type="component" value="Unassembled WGS sequence"/>
</dbReference>
<dbReference type="SUPFAM" id="SSF52518">
    <property type="entry name" value="Thiamin diphosphate-binding fold (THDP-binding)"/>
    <property type="match status" value="2"/>
</dbReference>
<feature type="domain" description="Thiamine pyrophosphate enzyme N-terminal TPP-binding" evidence="7">
    <location>
        <begin position="22"/>
        <end position="128"/>
    </location>
</feature>
<dbReference type="GO" id="GO:0003984">
    <property type="term" value="F:acetolactate synthase activity"/>
    <property type="evidence" value="ECO:0007669"/>
    <property type="project" value="TreeGrafter"/>
</dbReference>
<dbReference type="InterPro" id="IPR029035">
    <property type="entry name" value="DHS-like_NAD/FAD-binding_dom"/>
</dbReference>
<dbReference type="Pfam" id="PF02776">
    <property type="entry name" value="TPP_enzyme_N"/>
    <property type="match status" value="1"/>
</dbReference>
<dbReference type="SUPFAM" id="SSF52467">
    <property type="entry name" value="DHS-like NAD/FAD-binding domain"/>
    <property type="match status" value="1"/>
</dbReference>
<proteinExistence type="inferred from homology"/>
<evidence type="ECO:0000313" key="8">
    <source>
        <dbReference type="EMBL" id="OQM73999.1"/>
    </source>
</evidence>
<keyword evidence="3 4" id="KW-0786">Thiamine pyrophosphate</keyword>
<dbReference type="GO" id="GO:0050660">
    <property type="term" value="F:flavin adenine dinucleotide binding"/>
    <property type="evidence" value="ECO:0007669"/>
    <property type="project" value="TreeGrafter"/>
</dbReference>
<dbReference type="InterPro" id="IPR011766">
    <property type="entry name" value="TPP_enzyme_TPP-bd"/>
</dbReference>